<feature type="region of interest" description="Disordered" evidence="2">
    <location>
        <begin position="38"/>
        <end position="65"/>
    </location>
</feature>
<dbReference type="Proteomes" id="UP000176917">
    <property type="component" value="Unassembled WGS sequence"/>
</dbReference>
<evidence type="ECO:0008006" key="5">
    <source>
        <dbReference type="Google" id="ProtNLM"/>
    </source>
</evidence>
<dbReference type="SUPFAM" id="SSF143120">
    <property type="entry name" value="YefM-like"/>
    <property type="match status" value="1"/>
</dbReference>
<dbReference type="STRING" id="1802461.A3B24_03220"/>
<evidence type="ECO:0000313" key="3">
    <source>
        <dbReference type="EMBL" id="OHA73495.1"/>
    </source>
</evidence>
<evidence type="ECO:0000256" key="1">
    <source>
        <dbReference type="ARBA" id="ARBA00009981"/>
    </source>
</evidence>
<accession>A0A1G2RKX0</accession>
<proteinExistence type="inferred from homology"/>
<comment type="similarity">
    <text evidence="1">Belongs to the phD/YefM antitoxin family.</text>
</comment>
<dbReference type="EMBL" id="MHUG01000011">
    <property type="protein sequence ID" value="OHA73495.1"/>
    <property type="molecule type" value="Genomic_DNA"/>
</dbReference>
<evidence type="ECO:0000256" key="2">
    <source>
        <dbReference type="SAM" id="MobiDB-lite"/>
    </source>
</evidence>
<name>A0A1G2RKX0_9BACT</name>
<protein>
    <recommendedName>
        <fullName evidence="5">Antitoxin</fullName>
    </recommendedName>
</protein>
<dbReference type="InterPro" id="IPR036165">
    <property type="entry name" value="YefM-like_sf"/>
</dbReference>
<reference evidence="3 4" key="1">
    <citation type="journal article" date="2016" name="Nat. Commun.">
        <title>Thousands of microbial genomes shed light on interconnected biogeochemical processes in an aquifer system.</title>
        <authorList>
            <person name="Anantharaman K."/>
            <person name="Brown C.T."/>
            <person name="Hug L.A."/>
            <person name="Sharon I."/>
            <person name="Castelle C.J."/>
            <person name="Probst A.J."/>
            <person name="Thomas B.C."/>
            <person name="Singh A."/>
            <person name="Wilkins M.J."/>
            <person name="Karaoz U."/>
            <person name="Brodie E.L."/>
            <person name="Williams K.H."/>
            <person name="Hubbard S.S."/>
            <person name="Banfield J.F."/>
        </authorList>
    </citation>
    <scope>NUCLEOTIDE SEQUENCE [LARGE SCALE GENOMIC DNA]</scope>
</reference>
<organism evidence="3 4">
    <name type="scientific">Candidatus Wildermuthbacteria bacterium RIFCSPLOWO2_01_FULL_48_16</name>
    <dbReference type="NCBI Taxonomy" id="1802461"/>
    <lineage>
        <taxon>Bacteria</taxon>
        <taxon>Candidatus Wildermuthiibacteriota</taxon>
    </lineage>
</organism>
<sequence>MDLNEIKELLGNTPGKVVIVENGKPSIIILSYEEYRRGKGLSRPEEAPPLESEPQGELTVDDLPL</sequence>
<dbReference type="AlphaFoldDB" id="A0A1G2RKX0"/>
<gene>
    <name evidence="3" type="ORF">A3B24_03220</name>
</gene>
<comment type="caution">
    <text evidence="3">The sequence shown here is derived from an EMBL/GenBank/DDBJ whole genome shotgun (WGS) entry which is preliminary data.</text>
</comment>
<evidence type="ECO:0000313" key="4">
    <source>
        <dbReference type="Proteomes" id="UP000176917"/>
    </source>
</evidence>